<keyword evidence="4" id="KW-1185">Reference proteome</keyword>
<feature type="transmembrane region" description="Helical" evidence="2">
    <location>
        <begin position="9"/>
        <end position="27"/>
    </location>
</feature>
<evidence type="ECO:0000313" key="3">
    <source>
        <dbReference type="EMBL" id="OVA04989.1"/>
    </source>
</evidence>
<keyword evidence="2" id="KW-0472">Membrane</keyword>
<gene>
    <name evidence="3" type="ORF">BVC80_1211g53</name>
</gene>
<reference evidence="3 4" key="1">
    <citation type="journal article" date="2017" name="Mol. Plant">
        <title>The Genome of Medicinal Plant Macleaya cordata Provides New Insights into Benzylisoquinoline Alkaloids Metabolism.</title>
        <authorList>
            <person name="Liu X."/>
            <person name="Liu Y."/>
            <person name="Huang P."/>
            <person name="Ma Y."/>
            <person name="Qing Z."/>
            <person name="Tang Q."/>
            <person name="Cao H."/>
            <person name="Cheng P."/>
            <person name="Zheng Y."/>
            <person name="Yuan Z."/>
            <person name="Zhou Y."/>
            <person name="Liu J."/>
            <person name="Tang Z."/>
            <person name="Zhuo Y."/>
            <person name="Zhang Y."/>
            <person name="Yu L."/>
            <person name="Huang J."/>
            <person name="Yang P."/>
            <person name="Peng Q."/>
            <person name="Zhang J."/>
            <person name="Jiang W."/>
            <person name="Zhang Z."/>
            <person name="Lin K."/>
            <person name="Ro D.K."/>
            <person name="Chen X."/>
            <person name="Xiong X."/>
            <person name="Shang Y."/>
            <person name="Huang S."/>
            <person name="Zeng J."/>
        </authorList>
    </citation>
    <scope>NUCLEOTIDE SEQUENCE [LARGE SCALE GENOMIC DNA]</scope>
    <source>
        <strain evidence="4">cv. BLH2017</strain>
        <tissue evidence="3">Root</tissue>
    </source>
</reference>
<dbReference type="InterPro" id="IPR040274">
    <property type="entry name" value="CLE27/CLE43"/>
</dbReference>
<evidence type="ECO:0000256" key="1">
    <source>
        <dbReference type="SAM" id="MobiDB-lite"/>
    </source>
</evidence>
<dbReference type="OrthoDB" id="1298458at2759"/>
<evidence type="ECO:0008006" key="5">
    <source>
        <dbReference type="Google" id="ProtNLM"/>
    </source>
</evidence>
<organism evidence="3 4">
    <name type="scientific">Macleaya cordata</name>
    <name type="common">Five-seeded plume-poppy</name>
    <name type="synonym">Bocconia cordata</name>
    <dbReference type="NCBI Taxonomy" id="56857"/>
    <lineage>
        <taxon>Eukaryota</taxon>
        <taxon>Viridiplantae</taxon>
        <taxon>Streptophyta</taxon>
        <taxon>Embryophyta</taxon>
        <taxon>Tracheophyta</taxon>
        <taxon>Spermatophyta</taxon>
        <taxon>Magnoliopsida</taxon>
        <taxon>Ranunculales</taxon>
        <taxon>Papaveraceae</taxon>
        <taxon>Papaveroideae</taxon>
        <taxon>Macleaya</taxon>
    </lineage>
</organism>
<dbReference type="Proteomes" id="UP000195402">
    <property type="component" value="Unassembled WGS sequence"/>
</dbReference>
<dbReference type="PANTHER" id="PTHR37184:SF2">
    <property type="entry name" value="CLAVATA3_ESR (CLE)-RELATED PROTEIN 43"/>
    <property type="match status" value="1"/>
</dbReference>
<feature type="region of interest" description="Disordered" evidence="1">
    <location>
        <begin position="89"/>
        <end position="109"/>
    </location>
</feature>
<dbReference type="AlphaFoldDB" id="A0A200Q3G3"/>
<comment type="caution">
    <text evidence="3">The sequence shown here is derived from an EMBL/GenBank/DDBJ whole genome shotgun (WGS) entry which is preliminary data.</text>
</comment>
<evidence type="ECO:0000256" key="2">
    <source>
        <dbReference type="SAM" id="Phobius"/>
    </source>
</evidence>
<dbReference type="EMBL" id="MVGT01003194">
    <property type="protein sequence ID" value="OVA04989.1"/>
    <property type="molecule type" value="Genomic_DNA"/>
</dbReference>
<protein>
    <recommendedName>
        <fullName evidence="5">CLAVATA3/ESR (CLE)-related protein 27</fullName>
    </recommendedName>
</protein>
<dbReference type="OMA" id="SNTMQSK"/>
<name>A0A200Q3G3_MACCD</name>
<dbReference type="PANTHER" id="PTHR37184">
    <property type="entry name" value="CLAVATA3/ESR (CLE)-RELATED PROTEIN 27"/>
    <property type="match status" value="1"/>
</dbReference>
<evidence type="ECO:0000313" key="4">
    <source>
        <dbReference type="Proteomes" id="UP000195402"/>
    </source>
</evidence>
<keyword evidence="2" id="KW-1133">Transmembrane helix</keyword>
<dbReference type="InParanoid" id="A0A200Q3G3"/>
<accession>A0A200Q3G3</accession>
<proteinExistence type="predicted"/>
<sequence>MSLAGGRRSFMFSLVFLLIISVLQIWVCCDNCKVGAIRIFPANNWANHHHYDKFLSEKKMKKNSEEMFKRFFNGGAAGRRDFDFNRTEKSGFEDSKRRVPSCPDPLHNK</sequence>
<keyword evidence="2" id="KW-0812">Transmembrane</keyword>